<dbReference type="InterPro" id="IPR050287">
    <property type="entry name" value="MTA/SAH_deaminase"/>
</dbReference>
<dbReference type="GO" id="GO:0019239">
    <property type="term" value="F:deaminase activity"/>
    <property type="evidence" value="ECO:0007669"/>
    <property type="project" value="UniProtKB-ARBA"/>
</dbReference>
<sequence>MKTWLKNPLCILAENAGGGILLEGACIIELVPAGKQPSSEYDSVFDAGRHVIIPGLINLHHHFYQTLTRVYPQALNKELFPWLKTLYPIWAGLTPEALRISTRLALAELLLSGCTTASDQHYVFPEGLENAIDLQVEESKDLGIRVVLCRGSMDRSQKNGGLPPDSVVQTCDEILADSERLIQQYHNPSEGAMTQIALAPCSPFSVSEEVMLKSASLAEKHNVLLHTHLAETEDENSFCLEKFGCRPVDYLEKVGWLNKRTWLAHGIHFTAEEIQKLSVTKIGISHCPSSNMVLASGGCRVPELEKAGVAVGLGVDGSASNDCSNLMQEVRQAFMMQRLYYGSQITHLDALRWATSGGANVLRRPELGCIAEGTQADLAMFKLDELRFSGHGDPMAALVICGAHQADRVMVAGRWVVIDGQIPGLDLEQLKIDHQREAKRLQEK</sequence>
<dbReference type="Gene3D" id="2.30.40.10">
    <property type="entry name" value="Urease, subunit C, domain 1"/>
    <property type="match status" value="1"/>
</dbReference>
<dbReference type="SUPFAM" id="SSF51338">
    <property type="entry name" value="Composite domain of metallo-dependent hydrolases"/>
    <property type="match status" value="1"/>
</dbReference>
<reference evidence="5" key="1">
    <citation type="submission" date="2018-05" db="EMBL/GenBank/DDBJ databases">
        <authorList>
            <person name="Lanie J.A."/>
            <person name="Ng W.-L."/>
            <person name="Kazmierczak K.M."/>
            <person name="Andrzejewski T.M."/>
            <person name="Davidsen T.M."/>
            <person name="Wayne K.J."/>
            <person name="Tettelin H."/>
            <person name="Glass J.I."/>
            <person name="Rusch D."/>
            <person name="Podicherti R."/>
            <person name="Tsui H.-C.T."/>
            <person name="Winkler M.E."/>
        </authorList>
    </citation>
    <scope>NUCLEOTIDE SEQUENCE</scope>
</reference>
<dbReference type="AlphaFoldDB" id="A0A381QUE3"/>
<dbReference type="GO" id="GO:0046872">
    <property type="term" value="F:metal ion binding"/>
    <property type="evidence" value="ECO:0007669"/>
    <property type="project" value="UniProtKB-KW"/>
</dbReference>
<dbReference type="InterPro" id="IPR032466">
    <property type="entry name" value="Metal_Hydrolase"/>
</dbReference>
<dbReference type="Gene3D" id="3.20.20.140">
    <property type="entry name" value="Metal-dependent hydrolases"/>
    <property type="match status" value="1"/>
</dbReference>
<dbReference type="InterPro" id="IPR011059">
    <property type="entry name" value="Metal-dep_hydrolase_composite"/>
</dbReference>
<dbReference type="CDD" id="cd01298">
    <property type="entry name" value="ATZ_TRZ_like"/>
    <property type="match status" value="1"/>
</dbReference>
<evidence type="ECO:0000313" key="5">
    <source>
        <dbReference type="EMBL" id="SUZ82209.1"/>
    </source>
</evidence>
<feature type="domain" description="Amidohydrolase-related" evidence="4">
    <location>
        <begin position="51"/>
        <end position="416"/>
    </location>
</feature>
<keyword evidence="3" id="KW-0862">Zinc</keyword>
<evidence type="ECO:0000256" key="1">
    <source>
        <dbReference type="ARBA" id="ARBA00022723"/>
    </source>
</evidence>
<dbReference type="FunFam" id="3.20.20.140:FF:000014">
    <property type="entry name" value="5-methylthioadenosine/S-adenosylhomocysteine deaminase"/>
    <property type="match status" value="1"/>
</dbReference>
<keyword evidence="1" id="KW-0479">Metal-binding</keyword>
<dbReference type="EMBL" id="UINC01001496">
    <property type="protein sequence ID" value="SUZ82209.1"/>
    <property type="molecule type" value="Genomic_DNA"/>
</dbReference>
<evidence type="ECO:0000256" key="2">
    <source>
        <dbReference type="ARBA" id="ARBA00022801"/>
    </source>
</evidence>
<protein>
    <recommendedName>
        <fullName evidence="4">Amidohydrolase-related domain-containing protein</fullName>
    </recommendedName>
</protein>
<organism evidence="5">
    <name type="scientific">marine metagenome</name>
    <dbReference type="NCBI Taxonomy" id="408172"/>
    <lineage>
        <taxon>unclassified sequences</taxon>
        <taxon>metagenomes</taxon>
        <taxon>ecological metagenomes</taxon>
    </lineage>
</organism>
<dbReference type="PANTHER" id="PTHR43794:SF11">
    <property type="entry name" value="AMIDOHYDROLASE-RELATED DOMAIN-CONTAINING PROTEIN"/>
    <property type="match status" value="1"/>
</dbReference>
<gene>
    <name evidence="5" type="ORF">METZ01_LOCUS35063</name>
</gene>
<proteinExistence type="predicted"/>
<dbReference type="InterPro" id="IPR006680">
    <property type="entry name" value="Amidohydro-rel"/>
</dbReference>
<evidence type="ECO:0000259" key="4">
    <source>
        <dbReference type="Pfam" id="PF01979"/>
    </source>
</evidence>
<keyword evidence="2" id="KW-0378">Hydrolase</keyword>
<dbReference type="Pfam" id="PF01979">
    <property type="entry name" value="Amidohydro_1"/>
    <property type="match status" value="1"/>
</dbReference>
<dbReference type="SUPFAM" id="SSF51556">
    <property type="entry name" value="Metallo-dependent hydrolases"/>
    <property type="match status" value="1"/>
</dbReference>
<accession>A0A381QUE3</accession>
<dbReference type="PANTHER" id="PTHR43794">
    <property type="entry name" value="AMINOHYDROLASE SSNA-RELATED"/>
    <property type="match status" value="1"/>
</dbReference>
<dbReference type="NCBIfam" id="NF006055">
    <property type="entry name" value="PRK08203.1"/>
    <property type="match status" value="1"/>
</dbReference>
<evidence type="ECO:0000256" key="3">
    <source>
        <dbReference type="ARBA" id="ARBA00022833"/>
    </source>
</evidence>
<name>A0A381QUE3_9ZZZZ</name>
<dbReference type="GO" id="GO:0016814">
    <property type="term" value="F:hydrolase activity, acting on carbon-nitrogen (but not peptide) bonds, in cyclic amidines"/>
    <property type="evidence" value="ECO:0007669"/>
    <property type="project" value="UniProtKB-ARBA"/>
</dbReference>